<dbReference type="Gene3D" id="3.40.1360.10">
    <property type="match status" value="1"/>
</dbReference>
<organism evidence="2 3">
    <name type="scientific">Arachis hypogaea</name>
    <name type="common">Peanut</name>
    <dbReference type="NCBI Taxonomy" id="3818"/>
    <lineage>
        <taxon>Eukaryota</taxon>
        <taxon>Viridiplantae</taxon>
        <taxon>Streptophyta</taxon>
        <taxon>Embryophyta</taxon>
        <taxon>Tracheophyta</taxon>
        <taxon>Spermatophyta</taxon>
        <taxon>Magnoliopsida</taxon>
        <taxon>eudicotyledons</taxon>
        <taxon>Gunneridae</taxon>
        <taxon>Pentapetalae</taxon>
        <taxon>rosids</taxon>
        <taxon>fabids</taxon>
        <taxon>Fabales</taxon>
        <taxon>Fabaceae</taxon>
        <taxon>Papilionoideae</taxon>
        <taxon>50 kb inversion clade</taxon>
        <taxon>dalbergioids sensu lato</taxon>
        <taxon>Dalbergieae</taxon>
        <taxon>Pterocarpus clade</taxon>
        <taxon>Arachis</taxon>
    </lineage>
</organism>
<dbReference type="Pfam" id="PF21180">
    <property type="entry name" value="TOP6A-Spo11_Toprim"/>
    <property type="match status" value="1"/>
</dbReference>
<proteinExistence type="predicted"/>
<feature type="domain" description="Topoisomerase 6 subunit A/Spo11 TOPRIM" evidence="1">
    <location>
        <begin position="38"/>
        <end position="73"/>
    </location>
</feature>
<evidence type="ECO:0000313" key="2">
    <source>
        <dbReference type="EMBL" id="RYQ95771.1"/>
    </source>
</evidence>
<dbReference type="EMBL" id="SDMP01000018">
    <property type="protein sequence ID" value="RYQ95771.1"/>
    <property type="molecule type" value="Genomic_DNA"/>
</dbReference>
<protein>
    <recommendedName>
        <fullName evidence="1">Topoisomerase 6 subunit A/Spo11 TOPRIM domain-containing protein</fullName>
    </recommendedName>
</protein>
<comment type="caution">
    <text evidence="2">The sequence shown here is derived from an EMBL/GenBank/DDBJ whole genome shotgun (WGS) entry which is preliminary data.</text>
</comment>
<keyword evidence="3" id="KW-1185">Reference proteome</keyword>
<accession>A0A444Y1G4</accession>
<dbReference type="InterPro" id="IPR034136">
    <property type="entry name" value="TOPRIM_Topo6A/Spo11"/>
</dbReference>
<gene>
    <name evidence="2" type="ORF">Ahy_B08g091122</name>
</gene>
<dbReference type="AlphaFoldDB" id="A0A444Y1G4"/>
<sequence>MLILMFTLPLPKHINEEKVLSKISLDEGSASATATIEEQMAYDTKHLRVPEIQWLGAYPSDAERYFIPKQCLLSLLKNESLEEEGTCGYWSATVQSTGIGYYLYFICLVI</sequence>
<dbReference type="STRING" id="3818.A0A444Y1G4"/>
<reference evidence="2 3" key="1">
    <citation type="submission" date="2019-01" db="EMBL/GenBank/DDBJ databases">
        <title>Sequencing of cultivated peanut Arachis hypogaea provides insights into genome evolution and oil improvement.</title>
        <authorList>
            <person name="Chen X."/>
        </authorList>
    </citation>
    <scope>NUCLEOTIDE SEQUENCE [LARGE SCALE GENOMIC DNA]</scope>
    <source>
        <strain evidence="3">cv. Fuhuasheng</strain>
        <tissue evidence="2">Leaves</tissue>
    </source>
</reference>
<dbReference type="Proteomes" id="UP000289738">
    <property type="component" value="Chromosome B08"/>
</dbReference>
<evidence type="ECO:0000313" key="3">
    <source>
        <dbReference type="Proteomes" id="UP000289738"/>
    </source>
</evidence>
<name>A0A444Y1G4_ARAHY</name>
<evidence type="ECO:0000259" key="1">
    <source>
        <dbReference type="Pfam" id="PF21180"/>
    </source>
</evidence>